<name>A0ABM0JKS3_APLCA</name>
<dbReference type="Pfam" id="PF03067">
    <property type="entry name" value="LPMO_10"/>
    <property type="match status" value="1"/>
</dbReference>
<proteinExistence type="predicted"/>
<evidence type="ECO:0000313" key="3">
    <source>
        <dbReference type="Proteomes" id="UP000694888"/>
    </source>
</evidence>
<gene>
    <name evidence="4" type="primary">LOC101845159</name>
</gene>
<dbReference type="RefSeq" id="XP_005096033.1">
    <property type="nucleotide sequence ID" value="XM_005095976.3"/>
</dbReference>
<organism evidence="3 4">
    <name type="scientific">Aplysia californica</name>
    <name type="common">California sea hare</name>
    <dbReference type="NCBI Taxonomy" id="6500"/>
    <lineage>
        <taxon>Eukaryota</taxon>
        <taxon>Metazoa</taxon>
        <taxon>Spiralia</taxon>
        <taxon>Lophotrochozoa</taxon>
        <taxon>Mollusca</taxon>
        <taxon>Gastropoda</taxon>
        <taxon>Heterobranchia</taxon>
        <taxon>Euthyneura</taxon>
        <taxon>Tectipleura</taxon>
        <taxon>Aplysiida</taxon>
        <taxon>Aplysioidea</taxon>
        <taxon>Aplysiidae</taxon>
        <taxon>Aplysia</taxon>
    </lineage>
</organism>
<reference evidence="4" key="1">
    <citation type="submission" date="2025-08" db="UniProtKB">
        <authorList>
            <consortium name="RefSeq"/>
        </authorList>
    </citation>
    <scope>IDENTIFICATION</scope>
</reference>
<dbReference type="InterPro" id="IPR004302">
    <property type="entry name" value="Cellulose/chitin-bd_N"/>
</dbReference>
<accession>A0ABM0JKS3</accession>
<evidence type="ECO:0000259" key="2">
    <source>
        <dbReference type="Pfam" id="PF03067"/>
    </source>
</evidence>
<evidence type="ECO:0000256" key="1">
    <source>
        <dbReference type="SAM" id="SignalP"/>
    </source>
</evidence>
<dbReference type="GeneID" id="101845159"/>
<keyword evidence="3" id="KW-1185">Reference proteome</keyword>
<dbReference type="Proteomes" id="UP000694888">
    <property type="component" value="Unplaced"/>
</dbReference>
<feature type="signal peptide" evidence="1">
    <location>
        <begin position="1"/>
        <end position="22"/>
    </location>
</feature>
<evidence type="ECO:0000313" key="4">
    <source>
        <dbReference type="RefSeq" id="XP_005096033.1"/>
    </source>
</evidence>
<feature type="domain" description="Chitin-binding type-4" evidence="2">
    <location>
        <begin position="23"/>
        <end position="202"/>
    </location>
</feature>
<sequence length="344" mass="36967">MSALLYLVVVGVATLLPSPTVGHGYLIDPAQRSSVWRVQKFIPMHPPQNYDDNGLNCGGISYQKVHGYKCGVCGDPWKGPLENEAGGKYAKNIITGRYQQGADVTFTATITANHLGWFEFRVCPVGIGEKVTQACLDRYPLSLAGRPGNIQHHIGSRKGNIETTVSLPVGLSCTHCVLQWKYHASNSPGQAHQEEFINCADIEIMPLGGPAPPAQTPFPVPYQTPTPMPTVVPPLTTQAPPTSQCRGNLGQARDKKCADECSSSGCPGEVAGLKCTCSSGSCRAWSDMDTWCSSNCALDNCPAQFCTCNLDGRTCPGRNSVYDVWCLNQCEKTSCNPGLCVCPH</sequence>
<keyword evidence="1" id="KW-0732">Signal</keyword>
<protein>
    <submittedName>
        <fullName evidence="4">Uncharacterized protein LOC101845159</fullName>
    </submittedName>
</protein>
<feature type="chain" id="PRO_5046490228" evidence="1">
    <location>
        <begin position="23"/>
        <end position="344"/>
    </location>
</feature>